<dbReference type="InterPro" id="IPR001480">
    <property type="entry name" value="Bulb-type_lectin_dom"/>
</dbReference>
<dbReference type="SUPFAM" id="SSF51110">
    <property type="entry name" value="alpha-D-mannose-specific plant lectins"/>
    <property type="match status" value="1"/>
</dbReference>
<dbReference type="PROSITE" id="PS50927">
    <property type="entry name" value="BULB_LECTIN"/>
    <property type="match status" value="1"/>
</dbReference>
<dbReference type="OrthoDB" id="10051178at2759"/>
<accession>A0A9J6BAZ8</accession>
<proteinExistence type="predicted"/>
<keyword evidence="4" id="KW-1185">Reference proteome</keyword>
<dbReference type="Gene3D" id="2.90.10.10">
    <property type="entry name" value="Bulb-type lectin domain"/>
    <property type="match status" value="2"/>
</dbReference>
<dbReference type="SMART" id="SM00108">
    <property type="entry name" value="B_lectin"/>
    <property type="match status" value="1"/>
</dbReference>
<evidence type="ECO:0000256" key="1">
    <source>
        <dbReference type="SAM" id="SignalP"/>
    </source>
</evidence>
<evidence type="ECO:0000259" key="2">
    <source>
        <dbReference type="PROSITE" id="PS50927"/>
    </source>
</evidence>
<feature type="signal peptide" evidence="1">
    <location>
        <begin position="1"/>
        <end position="21"/>
    </location>
</feature>
<protein>
    <recommendedName>
        <fullName evidence="2">Bulb-type lectin domain-containing protein</fullName>
    </recommendedName>
</protein>
<gene>
    <name evidence="3" type="ORF">PVAND_014714</name>
</gene>
<dbReference type="EMBL" id="JADBJN010000004">
    <property type="protein sequence ID" value="KAG5666699.1"/>
    <property type="molecule type" value="Genomic_DNA"/>
</dbReference>
<comment type="caution">
    <text evidence="3">The sequence shown here is derived from an EMBL/GenBank/DDBJ whole genome shotgun (WGS) entry which is preliminary data.</text>
</comment>
<evidence type="ECO:0000313" key="4">
    <source>
        <dbReference type="Proteomes" id="UP001107558"/>
    </source>
</evidence>
<keyword evidence="1" id="KW-0732">Signal</keyword>
<feature type="domain" description="Bulb-type lectin" evidence="2">
    <location>
        <begin position="45"/>
        <end position="155"/>
    </location>
</feature>
<dbReference type="AlphaFoldDB" id="A0A9J6BAZ8"/>
<evidence type="ECO:0000313" key="3">
    <source>
        <dbReference type="EMBL" id="KAG5666699.1"/>
    </source>
</evidence>
<feature type="chain" id="PRO_5039938969" description="Bulb-type lectin domain-containing protein" evidence="1">
    <location>
        <begin position="22"/>
        <end position="157"/>
    </location>
</feature>
<organism evidence="3 4">
    <name type="scientific">Polypedilum vanderplanki</name>
    <name type="common">Sleeping chironomid midge</name>
    <dbReference type="NCBI Taxonomy" id="319348"/>
    <lineage>
        <taxon>Eukaryota</taxon>
        <taxon>Metazoa</taxon>
        <taxon>Ecdysozoa</taxon>
        <taxon>Arthropoda</taxon>
        <taxon>Hexapoda</taxon>
        <taxon>Insecta</taxon>
        <taxon>Pterygota</taxon>
        <taxon>Neoptera</taxon>
        <taxon>Endopterygota</taxon>
        <taxon>Diptera</taxon>
        <taxon>Nematocera</taxon>
        <taxon>Chironomoidea</taxon>
        <taxon>Chironomidae</taxon>
        <taxon>Chironominae</taxon>
        <taxon>Polypedilum</taxon>
        <taxon>Polypedilum</taxon>
    </lineage>
</organism>
<name>A0A9J6BAZ8_POLVA</name>
<reference evidence="3" key="1">
    <citation type="submission" date="2021-03" db="EMBL/GenBank/DDBJ databases">
        <title>Chromosome level genome of the anhydrobiotic midge Polypedilum vanderplanki.</title>
        <authorList>
            <person name="Yoshida Y."/>
            <person name="Kikawada T."/>
            <person name="Gusev O."/>
        </authorList>
    </citation>
    <scope>NUCLEOTIDE SEQUENCE</scope>
    <source>
        <strain evidence="3">NIAS01</strain>
        <tissue evidence="3">Whole body or cell culture</tissue>
    </source>
</reference>
<sequence>MSFKRLIFIIILIFVSNQVISKTIAIQTKNSTIDNRVDGEDFIEGDKLEMYQCLVRGWSLKSASGNCYLSMQLDGNLVIYKTRNLAPLWATHTHFKYANRAYMEADGNLNVYGNDDYLWWSSKTKRKNGAYVKLQNSGNLEMFTKSDKKVWETKSNI</sequence>
<dbReference type="Proteomes" id="UP001107558">
    <property type="component" value="Chromosome 4"/>
</dbReference>
<dbReference type="InterPro" id="IPR036426">
    <property type="entry name" value="Bulb-type_lectin_dom_sf"/>
</dbReference>